<protein>
    <submittedName>
        <fullName evidence="2">Uncharacterized protein</fullName>
    </submittedName>
</protein>
<dbReference type="EMBL" id="ANIX01000837">
    <property type="protein sequence ID" value="ETP23087.1"/>
    <property type="molecule type" value="Genomic_DNA"/>
</dbReference>
<evidence type="ECO:0000313" key="3">
    <source>
        <dbReference type="Proteomes" id="UP000018958"/>
    </source>
</evidence>
<reference evidence="2 3" key="1">
    <citation type="submission" date="2013-11" db="EMBL/GenBank/DDBJ databases">
        <title>The Genome Sequence of Phytophthora parasitica CJ01A1.</title>
        <authorList>
            <consortium name="The Broad Institute Genomics Platform"/>
            <person name="Russ C."/>
            <person name="Tyler B."/>
            <person name="Panabieres F."/>
            <person name="Shan W."/>
            <person name="Tripathy S."/>
            <person name="Grunwald N."/>
            <person name="Machado M."/>
            <person name="Johnson C.S."/>
            <person name="Walker B."/>
            <person name="Young S.K."/>
            <person name="Zeng Q."/>
            <person name="Gargeya S."/>
            <person name="Fitzgerald M."/>
            <person name="Haas B."/>
            <person name="Abouelleil A."/>
            <person name="Allen A.W."/>
            <person name="Alvarado L."/>
            <person name="Arachchi H.M."/>
            <person name="Berlin A.M."/>
            <person name="Chapman S.B."/>
            <person name="Gainer-Dewar J."/>
            <person name="Goldberg J."/>
            <person name="Griggs A."/>
            <person name="Gujja S."/>
            <person name="Hansen M."/>
            <person name="Howarth C."/>
            <person name="Imamovic A."/>
            <person name="Ireland A."/>
            <person name="Larimer J."/>
            <person name="McCowan C."/>
            <person name="Murphy C."/>
            <person name="Pearson M."/>
            <person name="Poon T.W."/>
            <person name="Priest M."/>
            <person name="Roberts A."/>
            <person name="Saif S."/>
            <person name="Shea T."/>
            <person name="Sisk P."/>
            <person name="Sykes S."/>
            <person name="Wortman J."/>
            <person name="Nusbaum C."/>
            <person name="Birren B."/>
        </authorList>
    </citation>
    <scope>NUCLEOTIDE SEQUENCE [LARGE SCALE GENOMIC DNA]</scope>
    <source>
        <strain evidence="2 3">CJ01A1</strain>
    </source>
</reference>
<feature type="region of interest" description="Disordered" evidence="1">
    <location>
        <begin position="97"/>
        <end position="118"/>
    </location>
</feature>
<gene>
    <name evidence="2" type="ORF">F441_03721</name>
</gene>
<organism evidence="2 3">
    <name type="scientific">Phytophthora nicotianae CJ01A1</name>
    <dbReference type="NCBI Taxonomy" id="1317063"/>
    <lineage>
        <taxon>Eukaryota</taxon>
        <taxon>Sar</taxon>
        <taxon>Stramenopiles</taxon>
        <taxon>Oomycota</taxon>
        <taxon>Peronosporomycetes</taxon>
        <taxon>Peronosporales</taxon>
        <taxon>Peronosporaceae</taxon>
        <taxon>Phytophthora</taxon>
    </lineage>
</organism>
<evidence type="ECO:0000256" key="1">
    <source>
        <dbReference type="SAM" id="MobiDB-lite"/>
    </source>
</evidence>
<sequence>MAPWAGRWGPGTWAEPRTCRGGVSGAAEPAPCCLSSCFCCCRDWGESCSGKCERNLPLIVASAIEGGGGETESHGASDGTTVAYCLLPSFISAESRATSGRTECRMPQPSHLRSPLVL</sequence>
<dbReference type="Proteomes" id="UP000018958">
    <property type="component" value="Unassembled WGS sequence"/>
</dbReference>
<dbReference type="AlphaFoldDB" id="W2XKS5"/>
<comment type="caution">
    <text evidence="2">The sequence shown here is derived from an EMBL/GenBank/DDBJ whole genome shotgun (WGS) entry which is preliminary data.</text>
</comment>
<name>W2XKS5_PHYNI</name>
<accession>W2XKS5</accession>
<proteinExistence type="predicted"/>
<evidence type="ECO:0000313" key="2">
    <source>
        <dbReference type="EMBL" id="ETP23087.1"/>
    </source>
</evidence>